<reference evidence="5" key="1">
    <citation type="submission" date="2016-10" db="EMBL/GenBank/DDBJ databases">
        <authorList>
            <person name="Varghese N."/>
            <person name="Submissions S."/>
        </authorList>
    </citation>
    <scope>NUCLEOTIDE SEQUENCE [LARGE SCALE GENOMIC DNA]</scope>
    <source>
        <strain evidence="5">CGMCC 1.8981</strain>
    </source>
</reference>
<keyword evidence="2" id="KW-0472">Membrane</keyword>
<feature type="compositionally biased region" description="Low complexity" evidence="1">
    <location>
        <begin position="283"/>
        <end position="295"/>
    </location>
</feature>
<dbReference type="Pfam" id="PF07760">
    <property type="entry name" value="DUF1616"/>
    <property type="match status" value="1"/>
</dbReference>
<evidence type="ECO:0000259" key="3">
    <source>
        <dbReference type="Pfam" id="PF07760"/>
    </source>
</evidence>
<dbReference type="EMBL" id="FNWL01000005">
    <property type="protein sequence ID" value="SEH17964.1"/>
    <property type="molecule type" value="Genomic_DNA"/>
</dbReference>
<sequence length="335" mass="35979">MSHETTTPTRFSAVRQYPIDLAAVSIVAVIAYVLVTSYAEGSVLRLLATFPLALFLPGYALVSVLFPAAERTSRQPRTAGGDPTDPHRPSGYVRGIDWLERLGLSFAISLAIVPLVAIALPFTQWGLTTEPIAASLVIITVVLAQLGVVRRLRTPKPERFIGSPLESFSQLRRDESAVATASSIVLVLAVGLAAGALLVAFLAPLSTGGFTELALYGEDDDGDLVAGEIDDEIEAGESVTATVSIDNQEGEETDYTVVIQEQVVEDDSVEERSDLEELETTLDDGTTGTDELTVTPTADEGETVRMSVLLYADEVPDEPTNENADEDTYFWVTLE</sequence>
<gene>
    <name evidence="4" type="ORF">SAMN04487967_3498</name>
</gene>
<dbReference type="InterPro" id="IPR011674">
    <property type="entry name" value="DUF1616"/>
</dbReference>
<dbReference type="AlphaFoldDB" id="A0A1H6G7J5"/>
<evidence type="ECO:0000256" key="2">
    <source>
        <dbReference type="SAM" id="Phobius"/>
    </source>
</evidence>
<feature type="transmembrane region" description="Helical" evidence="2">
    <location>
        <begin position="102"/>
        <end position="120"/>
    </location>
</feature>
<feature type="region of interest" description="Disordered" evidence="1">
    <location>
        <begin position="268"/>
        <end position="301"/>
    </location>
</feature>
<organism evidence="4 5">
    <name type="scientific">Natronorubrum sediminis</name>
    <dbReference type="NCBI Taxonomy" id="640943"/>
    <lineage>
        <taxon>Archaea</taxon>
        <taxon>Methanobacteriati</taxon>
        <taxon>Methanobacteriota</taxon>
        <taxon>Stenosarchaea group</taxon>
        <taxon>Halobacteria</taxon>
        <taxon>Halobacteriales</taxon>
        <taxon>Natrialbaceae</taxon>
        <taxon>Natronorubrum</taxon>
    </lineage>
</organism>
<protein>
    <submittedName>
        <fullName evidence="4">Uncharacterized membrane protein</fullName>
    </submittedName>
</protein>
<evidence type="ECO:0000313" key="4">
    <source>
        <dbReference type="EMBL" id="SEH17964.1"/>
    </source>
</evidence>
<dbReference type="Proteomes" id="UP000199112">
    <property type="component" value="Unassembled WGS sequence"/>
</dbReference>
<feature type="transmembrane region" description="Helical" evidence="2">
    <location>
        <begin position="177"/>
        <end position="203"/>
    </location>
</feature>
<feature type="transmembrane region" description="Helical" evidence="2">
    <location>
        <begin position="21"/>
        <end position="39"/>
    </location>
</feature>
<feature type="transmembrane region" description="Helical" evidence="2">
    <location>
        <begin position="132"/>
        <end position="149"/>
    </location>
</feature>
<feature type="compositionally biased region" description="Acidic residues" evidence="1">
    <location>
        <begin position="268"/>
        <end position="282"/>
    </location>
</feature>
<proteinExistence type="predicted"/>
<feature type="transmembrane region" description="Helical" evidence="2">
    <location>
        <begin position="45"/>
        <end position="68"/>
    </location>
</feature>
<keyword evidence="5" id="KW-1185">Reference proteome</keyword>
<evidence type="ECO:0000256" key="1">
    <source>
        <dbReference type="SAM" id="MobiDB-lite"/>
    </source>
</evidence>
<dbReference type="OrthoDB" id="82282at2157"/>
<keyword evidence="2" id="KW-0812">Transmembrane</keyword>
<feature type="domain" description="DUF1616" evidence="3">
    <location>
        <begin position="24"/>
        <end position="333"/>
    </location>
</feature>
<keyword evidence="2" id="KW-1133">Transmembrane helix</keyword>
<name>A0A1H6G7J5_9EURY</name>
<dbReference type="RefSeq" id="WP_090508230.1">
    <property type="nucleotide sequence ID" value="NZ_FNWL01000005.1"/>
</dbReference>
<evidence type="ECO:0000313" key="5">
    <source>
        <dbReference type="Proteomes" id="UP000199112"/>
    </source>
</evidence>
<accession>A0A1H6G7J5</accession>